<dbReference type="PANTHER" id="PTHR11177">
    <property type="entry name" value="CHITINASE"/>
    <property type="match status" value="1"/>
</dbReference>
<proteinExistence type="predicted"/>
<dbReference type="GO" id="GO:0005975">
    <property type="term" value="P:carbohydrate metabolic process"/>
    <property type="evidence" value="ECO:0007669"/>
    <property type="project" value="InterPro"/>
</dbReference>
<evidence type="ECO:0000256" key="1">
    <source>
        <dbReference type="SAM" id="MobiDB-lite"/>
    </source>
</evidence>
<gene>
    <name evidence="4" type="ORF">HMN09_01014300</name>
</gene>
<dbReference type="AlphaFoldDB" id="A0A8H6SEA1"/>
<dbReference type="CDD" id="cd06093">
    <property type="entry name" value="PX_domain"/>
    <property type="match status" value="1"/>
</dbReference>
<dbReference type="InterPro" id="IPR001223">
    <property type="entry name" value="Glyco_hydro18_cat"/>
</dbReference>
<dbReference type="GO" id="GO:0006032">
    <property type="term" value="P:chitin catabolic process"/>
    <property type="evidence" value="ECO:0007669"/>
    <property type="project" value="TreeGrafter"/>
</dbReference>
<dbReference type="EMBL" id="JACAZE010000015">
    <property type="protein sequence ID" value="KAF7297935.1"/>
    <property type="molecule type" value="Genomic_DNA"/>
</dbReference>
<dbReference type="InterPro" id="IPR036871">
    <property type="entry name" value="PX_dom_sf"/>
</dbReference>
<organism evidence="4 5">
    <name type="scientific">Mycena chlorophos</name>
    <name type="common">Agaric fungus</name>
    <name type="synonym">Agaricus chlorophos</name>
    <dbReference type="NCBI Taxonomy" id="658473"/>
    <lineage>
        <taxon>Eukaryota</taxon>
        <taxon>Fungi</taxon>
        <taxon>Dikarya</taxon>
        <taxon>Basidiomycota</taxon>
        <taxon>Agaricomycotina</taxon>
        <taxon>Agaricomycetes</taxon>
        <taxon>Agaricomycetidae</taxon>
        <taxon>Agaricales</taxon>
        <taxon>Marasmiineae</taxon>
        <taxon>Mycenaceae</taxon>
        <taxon>Mycena</taxon>
    </lineage>
</organism>
<feature type="domain" description="GH18" evidence="3">
    <location>
        <begin position="152"/>
        <end position="608"/>
    </location>
</feature>
<dbReference type="InterPro" id="IPR011583">
    <property type="entry name" value="Chitinase_II/V-like_cat"/>
</dbReference>
<sequence>MFPEVKAAGHTTRSTPRPHIVYQFKVDKDGSGVAYSIEKRYSEFLALHSELGIKEFSLPPKRLLVTTFLPWAWADDALITERKAGLANYLANLLKVPQYRHNPAVQAFIGPSLESLSRPPLEFELEDALPSTLSRKTAEDLLELAAATASGPIAAAYYPTWATETNPPSKIDYSKFDILFVAFGIPNSSNGITLDAGTPTMLRTLVAGAKSSGKGTKIVLSVGGWTGSGLFHQIAGSSSNRSKFVANLAALVSEYNLDGASATVPWALSHFNQGIDLDWEYPNSAGSGNPYGSSDSANFLTLLKALRASLGPSKIISATTTDLPWLGSNGSPLKDVSAYANELTMNYDINGSSWSAAPGPNAPLSNACGTSSQPSYTAKAAFKQWTAAGAPASKLLLGLPLYGYVYHSSKTTLAEFAEPTESVDDPLSVPAEPANEKEGQIRGSNRRIAIPEDAEPAADSGEPVEIELPEAAVLPDGLIEPQPEVKMEPEPQTNEEDVSVETTANLSKWWGQAIPFNSLVASGALVKNSSGSYVAGPGYTLVQDQCSDTPFLYSKTQTTVVCYDDTHSLADKAAYALSSGMAGCFTWSLDQDDGVTLQNAIRQALGKST</sequence>
<dbReference type="PROSITE" id="PS50195">
    <property type="entry name" value="PX"/>
    <property type="match status" value="1"/>
</dbReference>
<dbReference type="Pfam" id="PF00787">
    <property type="entry name" value="PX"/>
    <property type="match status" value="1"/>
</dbReference>
<comment type="caution">
    <text evidence="4">The sequence shown here is derived from an EMBL/GenBank/DDBJ whole genome shotgun (WGS) entry which is preliminary data.</text>
</comment>
<dbReference type="Proteomes" id="UP000613580">
    <property type="component" value="Unassembled WGS sequence"/>
</dbReference>
<dbReference type="PANTHER" id="PTHR11177:SF317">
    <property type="entry name" value="CHITINASE 12-RELATED"/>
    <property type="match status" value="1"/>
</dbReference>
<evidence type="ECO:0000313" key="4">
    <source>
        <dbReference type="EMBL" id="KAF7297935.1"/>
    </source>
</evidence>
<dbReference type="GO" id="GO:0004568">
    <property type="term" value="F:chitinase activity"/>
    <property type="evidence" value="ECO:0007669"/>
    <property type="project" value="TreeGrafter"/>
</dbReference>
<dbReference type="SMART" id="SM00636">
    <property type="entry name" value="Glyco_18"/>
    <property type="match status" value="1"/>
</dbReference>
<protein>
    <submittedName>
        <fullName evidence="4">Glycoside hydrolase family 18 protein</fullName>
    </submittedName>
</protein>
<evidence type="ECO:0000259" key="2">
    <source>
        <dbReference type="PROSITE" id="PS50195"/>
    </source>
</evidence>
<dbReference type="Pfam" id="PF00704">
    <property type="entry name" value="Glyco_hydro_18"/>
    <property type="match status" value="1"/>
</dbReference>
<dbReference type="SUPFAM" id="SSF64268">
    <property type="entry name" value="PX domain"/>
    <property type="match status" value="1"/>
</dbReference>
<keyword evidence="5" id="KW-1185">Reference proteome</keyword>
<reference evidence="4" key="1">
    <citation type="submission" date="2020-05" db="EMBL/GenBank/DDBJ databases">
        <title>Mycena genomes resolve the evolution of fungal bioluminescence.</title>
        <authorList>
            <person name="Tsai I.J."/>
        </authorList>
    </citation>
    <scope>NUCLEOTIDE SEQUENCE</scope>
    <source>
        <strain evidence="4">110903Hualien_Pintung</strain>
    </source>
</reference>
<dbReference type="InterPro" id="IPR050314">
    <property type="entry name" value="Glycosyl_Hydrlase_18"/>
</dbReference>
<dbReference type="GO" id="GO:0005576">
    <property type="term" value="C:extracellular region"/>
    <property type="evidence" value="ECO:0007669"/>
    <property type="project" value="TreeGrafter"/>
</dbReference>
<evidence type="ECO:0000259" key="3">
    <source>
        <dbReference type="PROSITE" id="PS51910"/>
    </source>
</evidence>
<dbReference type="PROSITE" id="PS51910">
    <property type="entry name" value="GH18_2"/>
    <property type="match status" value="1"/>
</dbReference>
<keyword evidence="4" id="KW-0378">Hydrolase</keyword>
<feature type="region of interest" description="Disordered" evidence="1">
    <location>
        <begin position="417"/>
        <end position="447"/>
    </location>
</feature>
<evidence type="ECO:0000313" key="5">
    <source>
        <dbReference type="Proteomes" id="UP000613580"/>
    </source>
</evidence>
<dbReference type="OrthoDB" id="73875at2759"/>
<dbReference type="SUPFAM" id="SSF51445">
    <property type="entry name" value="(Trans)glycosidases"/>
    <property type="match status" value="1"/>
</dbReference>
<name>A0A8H6SEA1_MYCCL</name>
<accession>A0A8H6SEA1</accession>
<dbReference type="InterPro" id="IPR017853">
    <property type="entry name" value="GH"/>
</dbReference>
<dbReference type="GO" id="GO:0035091">
    <property type="term" value="F:phosphatidylinositol binding"/>
    <property type="evidence" value="ECO:0007669"/>
    <property type="project" value="InterPro"/>
</dbReference>
<dbReference type="InterPro" id="IPR001683">
    <property type="entry name" value="PX_dom"/>
</dbReference>
<dbReference type="Gene3D" id="3.20.20.80">
    <property type="entry name" value="Glycosidases"/>
    <property type="match status" value="2"/>
</dbReference>
<dbReference type="Gene3D" id="3.30.1520.10">
    <property type="entry name" value="Phox-like domain"/>
    <property type="match status" value="1"/>
</dbReference>
<dbReference type="SMART" id="SM00312">
    <property type="entry name" value="PX"/>
    <property type="match status" value="1"/>
</dbReference>
<feature type="domain" description="PX" evidence="2">
    <location>
        <begin position="1"/>
        <end position="116"/>
    </location>
</feature>
<dbReference type="GO" id="GO:0008061">
    <property type="term" value="F:chitin binding"/>
    <property type="evidence" value="ECO:0007669"/>
    <property type="project" value="InterPro"/>
</dbReference>